<proteinExistence type="predicted"/>
<evidence type="ECO:0000259" key="1">
    <source>
        <dbReference type="SMART" id="SM00717"/>
    </source>
</evidence>
<sequence length="177" mass="20854">MSIQSDIPFVQMQTKTSQSVLHSTRSTIKMEKQSKPQVLYKNSSGNQTIKKKIKRKRLFTGSKRTVVYQRRRIPLSETFTLSEDRLILSSVIKLGPKFKVISSYFPMKSLSTVKNRYYKYLRYRWTQIMGKDFESLVKENQQMIKQDDEIVDTSELFPEVKDILKNMIRNIKSLVQS</sequence>
<dbReference type="AlphaFoldDB" id="A0A8S1LV16"/>
<evidence type="ECO:0000313" key="2">
    <source>
        <dbReference type="EMBL" id="CAD8071860.1"/>
    </source>
</evidence>
<evidence type="ECO:0000313" key="3">
    <source>
        <dbReference type="Proteomes" id="UP000688137"/>
    </source>
</evidence>
<dbReference type="Pfam" id="PF00249">
    <property type="entry name" value="Myb_DNA-binding"/>
    <property type="match status" value="1"/>
</dbReference>
<accession>A0A8S1LV16</accession>
<dbReference type="CDD" id="cd00167">
    <property type="entry name" value="SANT"/>
    <property type="match status" value="1"/>
</dbReference>
<protein>
    <recommendedName>
        <fullName evidence="1">Myb-like domain-containing protein</fullName>
    </recommendedName>
</protein>
<reference evidence="2" key="1">
    <citation type="submission" date="2021-01" db="EMBL/GenBank/DDBJ databases">
        <authorList>
            <consortium name="Genoscope - CEA"/>
            <person name="William W."/>
        </authorList>
    </citation>
    <scope>NUCLEOTIDE SEQUENCE</scope>
</reference>
<gene>
    <name evidence="2" type="ORF">PPRIM_AZ9-3.1.T0480088</name>
</gene>
<name>A0A8S1LV16_PARPR</name>
<dbReference type="EMBL" id="CAJJDM010000048">
    <property type="protein sequence ID" value="CAD8071860.1"/>
    <property type="molecule type" value="Genomic_DNA"/>
</dbReference>
<dbReference type="SMART" id="SM00717">
    <property type="entry name" value="SANT"/>
    <property type="match status" value="1"/>
</dbReference>
<dbReference type="InterPro" id="IPR001005">
    <property type="entry name" value="SANT/Myb"/>
</dbReference>
<dbReference type="Proteomes" id="UP000688137">
    <property type="component" value="Unassembled WGS sequence"/>
</dbReference>
<organism evidence="2 3">
    <name type="scientific">Paramecium primaurelia</name>
    <dbReference type="NCBI Taxonomy" id="5886"/>
    <lineage>
        <taxon>Eukaryota</taxon>
        <taxon>Sar</taxon>
        <taxon>Alveolata</taxon>
        <taxon>Ciliophora</taxon>
        <taxon>Intramacronucleata</taxon>
        <taxon>Oligohymenophorea</taxon>
        <taxon>Peniculida</taxon>
        <taxon>Parameciidae</taxon>
        <taxon>Paramecium</taxon>
    </lineage>
</organism>
<comment type="caution">
    <text evidence="2">The sequence shown here is derived from an EMBL/GenBank/DDBJ whole genome shotgun (WGS) entry which is preliminary data.</text>
</comment>
<feature type="domain" description="Myb-like" evidence="1">
    <location>
        <begin position="75"/>
        <end position="123"/>
    </location>
</feature>
<keyword evidence="3" id="KW-1185">Reference proteome</keyword>